<evidence type="ECO:0000313" key="2">
    <source>
        <dbReference type="EMBL" id="KAF0894754.1"/>
    </source>
</evidence>
<feature type="region of interest" description="Disordered" evidence="1">
    <location>
        <begin position="1"/>
        <end position="66"/>
    </location>
</feature>
<dbReference type="EMBL" id="SPHZ02000010">
    <property type="protein sequence ID" value="KAF0894754.1"/>
    <property type="molecule type" value="Genomic_DNA"/>
</dbReference>
<proteinExistence type="predicted"/>
<accession>A0A6G1C4K7</accession>
<reference evidence="2 3" key="1">
    <citation type="submission" date="2019-11" db="EMBL/GenBank/DDBJ databases">
        <title>Whole genome sequence of Oryza granulata.</title>
        <authorList>
            <person name="Li W."/>
        </authorList>
    </citation>
    <scope>NUCLEOTIDE SEQUENCE [LARGE SCALE GENOMIC DNA]</scope>
    <source>
        <strain evidence="3">cv. Menghai</strain>
        <tissue evidence="2">Leaf</tissue>
    </source>
</reference>
<gene>
    <name evidence="2" type="ORF">E2562_003639</name>
</gene>
<feature type="compositionally biased region" description="Gly residues" evidence="1">
    <location>
        <begin position="14"/>
        <end position="28"/>
    </location>
</feature>
<dbReference type="Proteomes" id="UP000479710">
    <property type="component" value="Unassembled WGS sequence"/>
</dbReference>
<comment type="caution">
    <text evidence="2">The sequence shown here is derived from an EMBL/GenBank/DDBJ whole genome shotgun (WGS) entry which is preliminary data.</text>
</comment>
<sequence length="66" mass="6612">MAAFDDQMTAAHGNRGGGLGQGTTGGNAGEETTMAEPTAMTWTNRGKGRGAAVACRGANRARTSKA</sequence>
<feature type="compositionally biased region" description="Low complexity" evidence="1">
    <location>
        <begin position="29"/>
        <end position="43"/>
    </location>
</feature>
<name>A0A6G1C4K7_9ORYZ</name>
<evidence type="ECO:0000313" key="3">
    <source>
        <dbReference type="Proteomes" id="UP000479710"/>
    </source>
</evidence>
<keyword evidence="3" id="KW-1185">Reference proteome</keyword>
<evidence type="ECO:0000256" key="1">
    <source>
        <dbReference type="SAM" id="MobiDB-lite"/>
    </source>
</evidence>
<protein>
    <submittedName>
        <fullName evidence="2">Uncharacterized protein</fullName>
    </submittedName>
</protein>
<organism evidence="2 3">
    <name type="scientific">Oryza meyeriana var. granulata</name>
    <dbReference type="NCBI Taxonomy" id="110450"/>
    <lineage>
        <taxon>Eukaryota</taxon>
        <taxon>Viridiplantae</taxon>
        <taxon>Streptophyta</taxon>
        <taxon>Embryophyta</taxon>
        <taxon>Tracheophyta</taxon>
        <taxon>Spermatophyta</taxon>
        <taxon>Magnoliopsida</taxon>
        <taxon>Liliopsida</taxon>
        <taxon>Poales</taxon>
        <taxon>Poaceae</taxon>
        <taxon>BOP clade</taxon>
        <taxon>Oryzoideae</taxon>
        <taxon>Oryzeae</taxon>
        <taxon>Oryzinae</taxon>
        <taxon>Oryza</taxon>
        <taxon>Oryza meyeriana</taxon>
    </lineage>
</organism>
<dbReference type="AlphaFoldDB" id="A0A6G1C4K7"/>